<keyword evidence="2" id="KW-0812">Transmembrane</keyword>
<keyword evidence="2" id="KW-0472">Membrane</keyword>
<reference evidence="3 4" key="1">
    <citation type="journal article" date="2021" name="Sci. Rep.">
        <title>The genome of the diatom Chaetoceros tenuissimus carries an ancient integrated fragment of an extant virus.</title>
        <authorList>
            <person name="Hongo Y."/>
            <person name="Kimura K."/>
            <person name="Takaki Y."/>
            <person name="Yoshida Y."/>
            <person name="Baba S."/>
            <person name="Kobayashi G."/>
            <person name="Nagasaki K."/>
            <person name="Hano T."/>
            <person name="Tomaru Y."/>
        </authorList>
    </citation>
    <scope>NUCLEOTIDE SEQUENCE [LARGE SCALE GENOMIC DNA]</scope>
    <source>
        <strain evidence="3 4">NIES-3715</strain>
    </source>
</reference>
<accession>A0AAD3GYW6</accession>
<evidence type="ECO:0000313" key="4">
    <source>
        <dbReference type="Proteomes" id="UP001054902"/>
    </source>
</evidence>
<feature type="compositionally biased region" description="Polar residues" evidence="1">
    <location>
        <begin position="1"/>
        <end position="15"/>
    </location>
</feature>
<feature type="transmembrane region" description="Helical" evidence="2">
    <location>
        <begin position="298"/>
        <end position="318"/>
    </location>
</feature>
<dbReference type="AlphaFoldDB" id="A0AAD3GYW6"/>
<feature type="transmembrane region" description="Helical" evidence="2">
    <location>
        <begin position="429"/>
        <end position="450"/>
    </location>
</feature>
<evidence type="ECO:0000256" key="2">
    <source>
        <dbReference type="SAM" id="Phobius"/>
    </source>
</evidence>
<feature type="transmembrane region" description="Helical" evidence="2">
    <location>
        <begin position="476"/>
        <end position="499"/>
    </location>
</feature>
<gene>
    <name evidence="3" type="ORF">CTEN210_00366</name>
</gene>
<keyword evidence="4" id="KW-1185">Reference proteome</keyword>
<protein>
    <submittedName>
        <fullName evidence="3">Uncharacterized protein</fullName>
    </submittedName>
</protein>
<feature type="region of interest" description="Disordered" evidence="1">
    <location>
        <begin position="1"/>
        <end position="33"/>
    </location>
</feature>
<proteinExistence type="predicted"/>
<dbReference type="Proteomes" id="UP001054902">
    <property type="component" value="Unassembled WGS sequence"/>
</dbReference>
<name>A0AAD3GYW6_9STRA</name>
<keyword evidence="2" id="KW-1133">Transmembrane helix</keyword>
<feature type="region of interest" description="Disordered" evidence="1">
    <location>
        <begin position="58"/>
        <end position="77"/>
    </location>
</feature>
<feature type="transmembrane region" description="Helical" evidence="2">
    <location>
        <begin position="377"/>
        <end position="395"/>
    </location>
</feature>
<comment type="caution">
    <text evidence="3">The sequence shown here is derived from an EMBL/GenBank/DDBJ whole genome shotgun (WGS) entry which is preliminary data.</text>
</comment>
<feature type="compositionally biased region" description="Basic and acidic residues" evidence="1">
    <location>
        <begin position="16"/>
        <end position="30"/>
    </location>
</feature>
<feature type="transmembrane region" description="Helical" evidence="2">
    <location>
        <begin position="157"/>
        <end position="179"/>
    </location>
</feature>
<feature type="compositionally biased region" description="Basic and acidic residues" evidence="1">
    <location>
        <begin position="66"/>
        <end position="77"/>
    </location>
</feature>
<dbReference type="EMBL" id="BLLK01000019">
    <property type="protein sequence ID" value="GFH43893.1"/>
    <property type="molecule type" value="Genomic_DNA"/>
</dbReference>
<evidence type="ECO:0000256" key="1">
    <source>
        <dbReference type="SAM" id="MobiDB-lite"/>
    </source>
</evidence>
<evidence type="ECO:0000313" key="3">
    <source>
        <dbReference type="EMBL" id="GFH43893.1"/>
    </source>
</evidence>
<organism evidence="3 4">
    <name type="scientific">Chaetoceros tenuissimus</name>
    <dbReference type="NCBI Taxonomy" id="426638"/>
    <lineage>
        <taxon>Eukaryota</taxon>
        <taxon>Sar</taxon>
        <taxon>Stramenopiles</taxon>
        <taxon>Ochrophyta</taxon>
        <taxon>Bacillariophyta</taxon>
        <taxon>Coscinodiscophyceae</taxon>
        <taxon>Chaetocerotophycidae</taxon>
        <taxon>Chaetocerotales</taxon>
        <taxon>Chaetocerotaceae</taxon>
        <taxon>Chaetoceros</taxon>
    </lineage>
</organism>
<sequence>MSERNGSLTPLSSNRDMNENPQEKRAKEPEYPFDEEEIRKMFLSTSHEKEVEKLIEIIENDDEDEKSSVEKESEHIENTQIQVKDYEDVKPLLPRYVGSVSEVKDDSLKSIDKSKKKISSTSPMEENICEEIHIDLHMHAIYTLASSKSGLNKFGNVSVSIILFLLQIYVFILVSFSFIQPTCRNHSDCPTGTFCELGSTKRCNDCTMYIDQERNFTDFLDSQYLGESCLPKIQDDYNLTSTSIWSTEVFHPWSEYNHDIGDSQLEDTSMEVCRAIHHCLKTDAIDDKCDFIFRNQHYLDATSILTLILAAASIVALIGMDIKATRDQEEYLFRHAPNGLMKHILGSLSIAKRFGLPIVITRAAIFIYSSLPLQPLNILFSSIAIILIQYSDKLISKAIISSRREAKIQKHYQTSMQNHLYGSKDTRGVFMDGIIIATSFTLLLLCVLGLEQMTDFEIDRSLSNTFDTSCTGIANMIYLISWVALLFLVLANVLCMLLWDPNKKRRPIWLDLPLFFSGMNLEKHISNYLIYFIYYPL</sequence>